<dbReference type="OrthoDB" id="628703at2"/>
<reference evidence="5 6" key="1">
    <citation type="journal article" date="2016" name="Int. J. Syst. Evol. Microbiol.">
        <title>Polaribacter haliotis sp. nov., isolated from the gut of abalone Haliotis discus hannai.</title>
        <authorList>
            <person name="Kim Y.O."/>
            <person name="Park I.S."/>
            <person name="Park S."/>
            <person name="Nam B.H."/>
            <person name="Park J.M."/>
            <person name="Kim D.G."/>
            <person name="Yoon J.H."/>
        </authorList>
    </citation>
    <scope>NUCLEOTIDE SEQUENCE [LARGE SCALE GENOMIC DNA]</scope>
    <source>
        <strain evidence="5 6">KCTC 52418</strain>
    </source>
</reference>
<dbReference type="InterPro" id="IPR025997">
    <property type="entry name" value="SBP_2_dom"/>
</dbReference>
<keyword evidence="2 5" id="KW-0238">DNA-binding</keyword>
<gene>
    <name evidence="5" type="ORF">H9I45_07730</name>
</gene>
<keyword evidence="1" id="KW-0805">Transcription regulation</keyword>
<protein>
    <submittedName>
        <fullName evidence="5">LacI family DNA-binding transcriptional regulator</fullName>
    </submittedName>
</protein>
<dbReference type="SMART" id="SM00354">
    <property type="entry name" value="HTH_LACI"/>
    <property type="match status" value="1"/>
</dbReference>
<evidence type="ECO:0000256" key="2">
    <source>
        <dbReference type="ARBA" id="ARBA00023125"/>
    </source>
</evidence>
<dbReference type="PROSITE" id="PS00356">
    <property type="entry name" value="HTH_LACI_1"/>
    <property type="match status" value="1"/>
</dbReference>
<name>A0A7L8AJY0_9FLAO</name>
<keyword evidence="6" id="KW-1185">Reference proteome</keyword>
<proteinExistence type="predicted"/>
<evidence type="ECO:0000313" key="6">
    <source>
        <dbReference type="Proteomes" id="UP000516764"/>
    </source>
</evidence>
<dbReference type="KEGG" id="phal:H9I45_07730"/>
<dbReference type="Gene3D" id="3.40.50.2300">
    <property type="match status" value="2"/>
</dbReference>
<dbReference type="PROSITE" id="PS50932">
    <property type="entry name" value="HTH_LACI_2"/>
    <property type="match status" value="1"/>
</dbReference>
<dbReference type="InterPro" id="IPR028082">
    <property type="entry name" value="Peripla_BP_I"/>
</dbReference>
<keyword evidence="3" id="KW-0804">Transcription</keyword>
<dbReference type="PANTHER" id="PTHR30146:SF144">
    <property type="entry name" value="LACI-FAMILY TRANSCRIPTION REGULATOR"/>
    <property type="match status" value="1"/>
</dbReference>
<dbReference type="AlphaFoldDB" id="A0A7L8AJY0"/>
<dbReference type="Gene3D" id="1.10.260.40">
    <property type="entry name" value="lambda repressor-like DNA-binding domains"/>
    <property type="match status" value="1"/>
</dbReference>
<dbReference type="GO" id="GO:0003700">
    <property type="term" value="F:DNA-binding transcription factor activity"/>
    <property type="evidence" value="ECO:0007669"/>
    <property type="project" value="TreeGrafter"/>
</dbReference>
<dbReference type="InterPro" id="IPR000843">
    <property type="entry name" value="HTH_LacI"/>
</dbReference>
<dbReference type="SUPFAM" id="SSF53822">
    <property type="entry name" value="Periplasmic binding protein-like I"/>
    <property type="match status" value="1"/>
</dbReference>
<dbReference type="PANTHER" id="PTHR30146">
    <property type="entry name" value="LACI-RELATED TRANSCRIPTIONAL REPRESSOR"/>
    <property type="match status" value="1"/>
</dbReference>
<sequence length="345" mass="39477">MTKKHTIKDIAELAGVSKGTVDRVIHKRGKVSTKALEKVNAVLNEIDYKPNLLARSLKNTKEYHVCVILPDYKEDSFWLPCFEGIQEAINEFSAFGIFIEPFFFNTNSVQTFIDINKKVLELSPNAVLLTPLFYKETITIVNNYAASNIIVSKFNNQLETENTKNFVGQDLFKSGRIAASLMKIIVPKNSNIAIIHIDEDFKNAIHMQEKEKGFRDYFFDLANSNYQITTYSSKNADIENKLTYILNTSKNLAGIFVTTSKTYKVAEFTKGKDIKIIGYDLLDENIKYLKNNHINFLIHQNPKKQVFLGLTYLVEYLLFNKEIPAKSLLPIDIVNAENLETYLEN</sequence>
<dbReference type="Pfam" id="PF13407">
    <property type="entry name" value="Peripla_BP_4"/>
    <property type="match status" value="1"/>
</dbReference>
<evidence type="ECO:0000313" key="5">
    <source>
        <dbReference type="EMBL" id="QOD62320.1"/>
    </source>
</evidence>
<evidence type="ECO:0000259" key="4">
    <source>
        <dbReference type="PROSITE" id="PS50932"/>
    </source>
</evidence>
<dbReference type="InterPro" id="IPR010982">
    <property type="entry name" value="Lambda_DNA-bd_dom_sf"/>
</dbReference>
<dbReference type="CDD" id="cd01392">
    <property type="entry name" value="HTH_LacI"/>
    <property type="match status" value="1"/>
</dbReference>
<dbReference type="SUPFAM" id="SSF47413">
    <property type="entry name" value="lambda repressor-like DNA-binding domains"/>
    <property type="match status" value="1"/>
</dbReference>
<accession>A0A7L8AJY0</accession>
<evidence type="ECO:0000256" key="1">
    <source>
        <dbReference type="ARBA" id="ARBA00023015"/>
    </source>
</evidence>
<organism evidence="5 6">
    <name type="scientific">Polaribacter haliotis</name>
    <dbReference type="NCBI Taxonomy" id="1888915"/>
    <lineage>
        <taxon>Bacteria</taxon>
        <taxon>Pseudomonadati</taxon>
        <taxon>Bacteroidota</taxon>
        <taxon>Flavobacteriia</taxon>
        <taxon>Flavobacteriales</taxon>
        <taxon>Flavobacteriaceae</taxon>
    </lineage>
</organism>
<evidence type="ECO:0000256" key="3">
    <source>
        <dbReference type="ARBA" id="ARBA00023163"/>
    </source>
</evidence>
<feature type="domain" description="HTH lacI-type" evidence="4">
    <location>
        <begin position="6"/>
        <end position="59"/>
    </location>
</feature>
<dbReference type="GO" id="GO:0000976">
    <property type="term" value="F:transcription cis-regulatory region binding"/>
    <property type="evidence" value="ECO:0007669"/>
    <property type="project" value="TreeGrafter"/>
</dbReference>
<dbReference type="Pfam" id="PF00356">
    <property type="entry name" value="LacI"/>
    <property type="match status" value="1"/>
</dbReference>
<dbReference type="RefSeq" id="WP_088354768.1">
    <property type="nucleotide sequence ID" value="NZ_CP061813.1"/>
</dbReference>
<dbReference type="Proteomes" id="UP000516764">
    <property type="component" value="Chromosome"/>
</dbReference>
<dbReference type="EMBL" id="CP061813">
    <property type="protein sequence ID" value="QOD62320.1"/>
    <property type="molecule type" value="Genomic_DNA"/>
</dbReference>